<dbReference type="InterPro" id="IPR039420">
    <property type="entry name" value="WalR-like"/>
</dbReference>
<dbReference type="InterPro" id="IPR016032">
    <property type="entry name" value="Sig_transdc_resp-reg_C-effctor"/>
</dbReference>
<reference evidence="9" key="1">
    <citation type="journal article" date="2019" name="Int. J. Syst. Evol. Microbiol.">
        <title>The Global Catalogue of Microorganisms (GCM) 10K type strain sequencing project: providing services to taxonomists for standard genome sequencing and annotation.</title>
        <authorList>
            <consortium name="The Broad Institute Genomics Platform"/>
            <consortium name="The Broad Institute Genome Sequencing Center for Infectious Disease"/>
            <person name="Wu L."/>
            <person name="Ma J."/>
        </authorList>
    </citation>
    <scope>NUCLEOTIDE SEQUENCE [LARGE SCALE GENOMIC DNA]</scope>
    <source>
        <strain evidence="9">CGMCC 1.6375</strain>
    </source>
</reference>
<dbReference type="PANTHER" id="PTHR43214:SF41">
    <property type="entry name" value="NITRATE_NITRITE RESPONSE REGULATOR PROTEIN NARP"/>
    <property type="match status" value="1"/>
</dbReference>
<dbReference type="EMBL" id="BMLI01000001">
    <property type="protein sequence ID" value="GGM96305.1"/>
    <property type="molecule type" value="Genomic_DNA"/>
</dbReference>
<dbReference type="Proteomes" id="UP000632339">
    <property type="component" value="Unassembled WGS sequence"/>
</dbReference>
<evidence type="ECO:0000313" key="8">
    <source>
        <dbReference type="EMBL" id="GGM96305.1"/>
    </source>
</evidence>
<dbReference type="PROSITE" id="PS50043">
    <property type="entry name" value="HTH_LUXR_2"/>
    <property type="match status" value="1"/>
</dbReference>
<keyword evidence="9" id="KW-1185">Reference proteome</keyword>
<dbReference type="RefSeq" id="WP_019942796.1">
    <property type="nucleotide sequence ID" value="NZ_BMLI01000001.1"/>
</dbReference>
<dbReference type="Gene3D" id="3.40.50.2300">
    <property type="match status" value="1"/>
</dbReference>
<dbReference type="Pfam" id="PF00072">
    <property type="entry name" value="Response_reg"/>
    <property type="match status" value="1"/>
</dbReference>
<dbReference type="CDD" id="cd06170">
    <property type="entry name" value="LuxR_C_like"/>
    <property type="match status" value="1"/>
</dbReference>
<protein>
    <submittedName>
        <fullName evidence="8">DNA-binding response regulator</fullName>
    </submittedName>
</protein>
<accession>A0ABQ2HZM5</accession>
<keyword evidence="4" id="KW-0804">Transcription</keyword>
<evidence type="ECO:0000256" key="4">
    <source>
        <dbReference type="ARBA" id="ARBA00023163"/>
    </source>
</evidence>
<evidence type="ECO:0000256" key="3">
    <source>
        <dbReference type="ARBA" id="ARBA00023125"/>
    </source>
</evidence>
<comment type="caution">
    <text evidence="8">The sequence shown here is derived from an EMBL/GenBank/DDBJ whole genome shotgun (WGS) entry which is preliminary data.</text>
</comment>
<feature type="domain" description="HTH luxR-type" evidence="6">
    <location>
        <begin position="145"/>
        <end position="210"/>
    </location>
</feature>
<feature type="domain" description="Response regulatory" evidence="7">
    <location>
        <begin position="3"/>
        <end position="119"/>
    </location>
</feature>
<dbReference type="InterPro" id="IPR001789">
    <property type="entry name" value="Sig_transdc_resp-reg_receiver"/>
</dbReference>
<dbReference type="InterPro" id="IPR000792">
    <property type="entry name" value="Tscrpt_reg_LuxR_C"/>
</dbReference>
<dbReference type="Pfam" id="PF00196">
    <property type="entry name" value="GerE"/>
    <property type="match status" value="1"/>
</dbReference>
<dbReference type="GO" id="GO:0003677">
    <property type="term" value="F:DNA binding"/>
    <property type="evidence" value="ECO:0007669"/>
    <property type="project" value="UniProtKB-KW"/>
</dbReference>
<feature type="modified residue" description="4-aspartylphosphate" evidence="5">
    <location>
        <position position="54"/>
    </location>
</feature>
<dbReference type="SUPFAM" id="SSF52172">
    <property type="entry name" value="CheY-like"/>
    <property type="match status" value="1"/>
</dbReference>
<sequence>MTNALIIEDHAVVRMGMGLVIREVLPNASIFESEDFNDGLRIAKERPIDLVILDIHVPGGQDVKMIDMIKSANNATKVLVFSGLPEEKYALKYIQAGADGFLSKRSDPEMYGEAVTAVLNDQKYLSETVREQLMTELPQSFAKIRRRRWIGLTDRELEISRLLIKGLWTKEIATHLELKLSTVSTFKKKIFRKCGVSSVIELSRIIDDVAEPTYS</sequence>
<dbReference type="PANTHER" id="PTHR43214">
    <property type="entry name" value="TWO-COMPONENT RESPONSE REGULATOR"/>
    <property type="match status" value="1"/>
</dbReference>
<dbReference type="InterPro" id="IPR011006">
    <property type="entry name" value="CheY-like_superfamily"/>
</dbReference>
<gene>
    <name evidence="8" type="ORF">GCM10010967_32370</name>
</gene>
<evidence type="ECO:0000256" key="2">
    <source>
        <dbReference type="ARBA" id="ARBA00023015"/>
    </source>
</evidence>
<dbReference type="SUPFAM" id="SSF46894">
    <property type="entry name" value="C-terminal effector domain of the bipartite response regulators"/>
    <property type="match status" value="1"/>
</dbReference>
<proteinExistence type="predicted"/>
<organism evidence="8 9">
    <name type="scientific">Dyadobacter beijingensis</name>
    <dbReference type="NCBI Taxonomy" id="365489"/>
    <lineage>
        <taxon>Bacteria</taxon>
        <taxon>Pseudomonadati</taxon>
        <taxon>Bacteroidota</taxon>
        <taxon>Cytophagia</taxon>
        <taxon>Cytophagales</taxon>
        <taxon>Spirosomataceae</taxon>
        <taxon>Dyadobacter</taxon>
    </lineage>
</organism>
<dbReference type="PROSITE" id="PS50110">
    <property type="entry name" value="RESPONSE_REGULATORY"/>
    <property type="match status" value="1"/>
</dbReference>
<evidence type="ECO:0000256" key="5">
    <source>
        <dbReference type="PROSITE-ProRule" id="PRU00169"/>
    </source>
</evidence>
<keyword evidence="3 8" id="KW-0238">DNA-binding</keyword>
<evidence type="ECO:0000256" key="1">
    <source>
        <dbReference type="ARBA" id="ARBA00022553"/>
    </source>
</evidence>
<keyword evidence="2" id="KW-0805">Transcription regulation</keyword>
<evidence type="ECO:0000259" key="6">
    <source>
        <dbReference type="PROSITE" id="PS50043"/>
    </source>
</evidence>
<dbReference type="CDD" id="cd17535">
    <property type="entry name" value="REC_NarL-like"/>
    <property type="match status" value="1"/>
</dbReference>
<evidence type="ECO:0000313" key="9">
    <source>
        <dbReference type="Proteomes" id="UP000632339"/>
    </source>
</evidence>
<name>A0ABQ2HZM5_9BACT</name>
<keyword evidence="1 5" id="KW-0597">Phosphoprotein</keyword>
<dbReference type="SMART" id="SM00421">
    <property type="entry name" value="HTH_LUXR"/>
    <property type="match status" value="1"/>
</dbReference>
<dbReference type="InterPro" id="IPR058245">
    <property type="entry name" value="NreC/VraR/RcsB-like_REC"/>
</dbReference>
<evidence type="ECO:0000259" key="7">
    <source>
        <dbReference type="PROSITE" id="PS50110"/>
    </source>
</evidence>
<dbReference type="SMART" id="SM00448">
    <property type="entry name" value="REC"/>
    <property type="match status" value="1"/>
</dbReference>
<dbReference type="PRINTS" id="PR00038">
    <property type="entry name" value="HTHLUXR"/>
</dbReference>